<feature type="transmembrane region" description="Helical" evidence="2">
    <location>
        <begin position="34"/>
        <end position="54"/>
    </location>
</feature>
<organism evidence="3 4">
    <name type="scientific">Bradyrhizobium iriomotense</name>
    <dbReference type="NCBI Taxonomy" id="441950"/>
    <lineage>
        <taxon>Bacteria</taxon>
        <taxon>Pseudomonadati</taxon>
        <taxon>Pseudomonadota</taxon>
        <taxon>Alphaproteobacteria</taxon>
        <taxon>Hyphomicrobiales</taxon>
        <taxon>Nitrobacteraceae</taxon>
        <taxon>Bradyrhizobium</taxon>
    </lineage>
</organism>
<keyword evidence="2" id="KW-0812">Transmembrane</keyword>
<dbReference type="Proteomes" id="UP001156905">
    <property type="component" value="Unassembled WGS sequence"/>
</dbReference>
<proteinExistence type="predicted"/>
<evidence type="ECO:0000256" key="1">
    <source>
        <dbReference type="SAM" id="MobiDB-lite"/>
    </source>
</evidence>
<evidence type="ECO:0008006" key="5">
    <source>
        <dbReference type="Google" id="ProtNLM"/>
    </source>
</evidence>
<accession>A0ABQ6B3J8</accession>
<keyword evidence="2" id="KW-0472">Membrane</keyword>
<evidence type="ECO:0000313" key="3">
    <source>
        <dbReference type="EMBL" id="GLR88006.1"/>
    </source>
</evidence>
<keyword evidence="2" id="KW-1133">Transmembrane helix</keyword>
<name>A0ABQ6B3J8_9BRAD</name>
<sequence>MRWRADHGSFARGQWMSNDPNRRKRPSEFSMDDFFLFVLSSSFCLLVVAISLLIRMPPGHQ</sequence>
<comment type="caution">
    <text evidence="3">The sequence shown here is derived from an EMBL/GenBank/DDBJ whole genome shotgun (WGS) entry which is preliminary data.</text>
</comment>
<feature type="region of interest" description="Disordered" evidence="1">
    <location>
        <begin position="1"/>
        <end position="24"/>
    </location>
</feature>
<gene>
    <name evidence="3" type="ORF">GCM10007857_47180</name>
</gene>
<evidence type="ECO:0000313" key="4">
    <source>
        <dbReference type="Proteomes" id="UP001156905"/>
    </source>
</evidence>
<reference evidence="4" key="1">
    <citation type="journal article" date="2019" name="Int. J. Syst. Evol. Microbiol.">
        <title>The Global Catalogue of Microorganisms (GCM) 10K type strain sequencing project: providing services to taxonomists for standard genome sequencing and annotation.</title>
        <authorList>
            <consortium name="The Broad Institute Genomics Platform"/>
            <consortium name="The Broad Institute Genome Sequencing Center for Infectious Disease"/>
            <person name="Wu L."/>
            <person name="Ma J."/>
        </authorList>
    </citation>
    <scope>NUCLEOTIDE SEQUENCE [LARGE SCALE GENOMIC DNA]</scope>
    <source>
        <strain evidence="4">NBRC 102520</strain>
    </source>
</reference>
<dbReference type="EMBL" id="BSOW01000017">
    <property type="protein sequence ID" value="GLR88006.1"/>
    <property type="molecule type" value="Genomic_DNA"/>
</dbReference>
<evidence type="ECO:0000256" key="2">
    <source>
        <dbReference type="SAM" id="Phobius"/>
    </source>
</evidence>
<protein>
    <recommendedName>
        <fullName evidence="5">Transmembrane protein</fullName>
    </recommendedName>
</protein>
<keyword evidence="4" id="KW-1185">Reference proteome</keyword>